<accession>A0A0A8YVY3</accession>
<proteinExistence type="predicted"/>
<dbReference type="AlphaFoldDB" id="A0A0A8YVY3"/>
<protein>
    <submittedName>
        <fullName evidence="1">Uncharacterized protein</fullName>
    </submittedName>
</protein>
<reference evidence="1" key="2">
    <citation type="journal article" date="2015" name="Data Brief">
        <title>Shoot transcriptome of the giant reed, Arundo donax.</title>
        <authorList>
            <person name="Barrero R.A."/>
            <person name="Guerrero F.D."/>
            <person name="Moolhuijzen P."/>
            <person name="Goolsby J.A."/>
            <person name="Tidwell J."/>
            <person name="Bellgard S.E."/>
            <person name="Bellgard M.I."/>
        </authorList>
    </citation>
    <scope>NUCLEOTIDE SEQUENCE</scope>
    <source>
        <tissue evidence="1">Shoot tissue taken approximately 20 cm above the soil surface</tissue>
    </source>
</reference>
<organism evidence="1">
    <name type="scientific">Arundo donax</name>
    <name type="common">Giant reed</name>
    <name type="synonym">Donax arundinaceus</name>
    <dbReference type="NCBI Taxonomy" id="35708"/>
    <lineage>
        <taxon>Eukaryota</taxon>
        <taxon>Viridiplantae</taxon>
        <taxon>Streptophyta</taxon>
        <taxon>Embryophyta</taxon>
        <taxon>Tracheophyta</taxon>
        <taxon>Spermatophyta</taxon>
        <taxon>Magnoliopsida</taxon>
        <taxon>Liliopsida</taxon>
        <taxon>Poales</taxon>
        <taxon>Poaceae</taxon>
        <taxon>PACMAD clade</taxon>
        <taxon>Arundinoideae</taxon>
        <taxon>Arundineae</taxon>
        <taxon>Arundo</taxon>
    </lineage>
</organism>
<name>A0A0A8YVY3_ARUDO</name>
<reference evidence="1" key="1">
    <citation type="submission" date="2014-09" db="EMBL/GenBank/DDBJ databases">
        <authorList>
            <person name="Magalhaes I.L.F."/>
            <person name="Oliveira U."/>
            <person name="Santos F.R."/>
            <person name="Vidigal T.H.D.A."/>
            <person name="Brescovit A.D."/>
            <person name="Santos A.J."/>
        </authorList>
    </citation>
    <scope>NUCLEOTIDE SEQUENCE</scope>
    <source>
        <tissue evidence="1">Shoot tissue taken approximately 20 cm above the soil surface</tissue>
    </source>
</reference>
<dbReference type="EMBL" id="GBRH01269280">
    <property type="protein sequence ID" value="JAD28615.1"/>
    <property type="molecule type" value="Transcribed_RNA"/>
</dbReference>
<evidence type="ECO:0000313" key="1">
    <source>
        <dbReference type="EMBL" id="JAD28615.1"/>
    </source>
</evidence>
<sequence>MPSLIQNFKGNKQIWSNDPKVLTATTAQRGRYILSTI</sequence>